<comment type="caution">
    <text evidence="1">The sequence shown here is derived from an EMBL/GenBank/DDBJ whole genome shotgun (WGS) entry which is preliminary data.</text>
</comment>
<accession>S3MRC5</accession>
<proteinExistence type="predicted"/>
<dbReference type="AlphaFoldDB" id="S3MRC5"/>
<dbReference type="eggNOG" id="ENOG5033AS0">
    <property type="taxonomic scope" value="Bacteria"/>
</dbReference>
<gene>
    <name evidence="1" type="ORF">F945_03164</name>
</gene>
<evidence type="ECO:0000313" key="2">
    <source>
        <dbReference type="Proteomes" id="UP000014568"/>
    </source>
</evidence>
<dbReference type="RefSeq" id="WP_016657533.1">
    <property type="nucleotide sequence ID" value="NZ_KE340355.1"/>
</dbReference>
<protein>
    <submittedName>
        <fullName evidence="1">Uncharacterized protein</fullName>
    </submittedName>
</protein>
<reference evidence="1 2" key="1">
    <citation type="submission" date="2013-06" db="EMBL/GenBank/DDBJ databases">
        <title>The Genome Sequence of Acinetobacter rudis CIP 110305.</title>
        <authorList>
            <consortium name="The Broad Institute Genome Sequencing Platform"/>
            <consortium name="The Broad Institute Genome Sequencing Center for Infectious Disease"/>
            <person name="Cerqueira G."/>
            <person name="Feldgarden M."/>
            <person name="Courvalin P."/>
            <person name="Perichon B."/>
            <person name="Grillot-Courvalin C."/>
            <person name="Clermont D."/>
            <person name="Rocha E."/>
            <person name="Yoon E.-J."/>
            <person name="Nemec A."/>
            <person name="Young S.K."/>
            <person name="Zeng Q."/>
            <person name="Gargeya S."/>
            <person name="Fitzgerald M."/>
            <person name="Abouelleil A."/>
            <person name="Alvarado L."/>
            <person name="Berlin A.M."/>
            <person name="Chapman S.B."/>
            <person name="Dewar J."/>
            <person name="Goldberg J."/>
            <person name="Griggs A."/>
            <person name="Gujja S."/>
            <person name="Hansen M."/>
            <person name="Howarth C."/>
            <person name="Imamovic A."/>
            <person name="Larimer J."/>
            <person name="McCowan C."/>
            <person name="Murphy C."/>
            <person name="Pearson M."/>
            <person name="Priest M."/>
            <person name="Roberts A."/>
            <person name="Saif S."/>
            <person name="Shea T."/>
            <person name="Sykes S."/>
            <person name="Wortman J."/>
            <person name="Nusbaum C."/>
            <person name="Birren B."/>
        </authorList>
    </citation>
    <scope>NUCLEOTIDE SEQUENCE [LARGE SCALE GENOMIC DNA]</scope>
    <source>
        <strain evidence="1 2">CIP 110305</strain>
    </source>
</reference>
<dbReference type="PATRIC" id="fig|421052.3.peg.3095"/>
<name>S3MRC5_9GAMM</name>
<dbReference type="HOGENOM" id="CLU_135441_0_0_6"/>
<dbReference type="Proteomes" id="UP000014568">
    <property type="component" value="Unassembled WGS sequence"/>
</dbReference>
<organism evidence="1 2">
    <name type="scientific">Acinetobacter rudis CIP 110305</name>
    <dbReference type="NCBI Taxonomy" id="421052"/>
    <lineage>
        <taxon>Bacteria</taxon>
        <taxon>Pseudomonadati</taxon>
        <taxon>Pseudomonadota</taxon>
        <taxon>Gammaproteobacteria</taxon>
        <taxon>Moraxellales</taxon>
        <taxon>Moraxellaceae</taxon>
        <taxon>Acinetobacter</taxon>
    </lineage>
</organism>
<keyword evidence="2" id="KW-1185">Reference proteome</keyword>
<dbReference type="STRING" id="632955.GCA_000829675_00471"/>
<dbReference type="EMBL" id="ATGI01000038">
    <property type="protein sequence ID" value="EPF70147.1"/>
    <property type="molecule type" value="Genomic_DNA"/>
</dbReference>
<evidence type="ECO:0000313" key="1">
    <source>
        <dbReference type="EMBL" id="EPF70147.1"/>
    </source>
</evidence>
<sequence>MMRYILLFLLTIFCFDRVQAKQDVVPKAVDYPIAVYKGPTAKLDLSDPAARMFRTRLGEALKQPVEFAGEYVVGFWGCGAMCRSYSFVSKKTGQLLSVGFGGEENQEDVVFVKPNSRLLVTEEEVQDEDFKVTAVKVRFYEFKNKQFKLIKTLTKAPSE</sequence>